<feature type="region of interest" description="Disordered" evidence="10">
    <location>
        <begin position="672"/>
        <end position="692"/>
    </location>
</feature>
<evidence type="ECO:0000256" key="3">
    <source>
        <dbReference type="ARBA" id="ARBA00022448"/>
    </source>
</evidence>
<dbReference type="PANTHER" id="PTHR32361:SF9">
    <property type="entry name" value="FERRIC REDUCTASE TRANSMEMBRANE COMPONENT 3-RELATED"/>
    <property type="match status" value="1"/>
</dbReference>
<dbReference type="SFLD" id="SFLDG01168">
    <property type="entry name" value="Ferric_reductase_subgroup_(FRE"/>
    <property type="match status" value="1"/>
</dbReference>
<dbReference type="OrthoDB" id="3944240at2759"/>
<organism evidence="13 14">
    <name type="scientific">Mycena venus</name>
    <dbReference type="NCBI Taxonomy" id="2733690"/>
    <lineage>
        <taxon>Eukaryota</taxon>
        <taxon>Fungi</taxon>
        <taxon>Dikarya</taxon>
        <taxon>Basidiomycota</taxon>
        <taxon>Agaricomycotina</taxon>
        <taxon>Agaricomycetes</taxon>
        <taxon>Agaricomycetidae</taxon>
        <taxon>Agaricales</taxon>
        <taxon>Marasmiineae</taxon>
        <taxon>Mycenaceae</taxon>
        <taxon>Mycena</taxon>
    </lineage>
</organism>
<comment type="caution">
    <text evidence="13">The sequence shown here is derived from an EMBL/GenBank/DDBJ whole genome shotgun (WGS) entry which is preliminary data.</text>
</comment>
<feature type="transmembrane region" description="Helical" evidence="11">
    <location>
        <begin position="126"/>
        <end position="147"/>
    </location>
</feature>
<name>A0A8H7D016_9AGAR</name>
<keyword evidence="8 11" id="KW-0472">Membrane</keyword>
<evidence type="ECO:0000313" key="14">
    <source>
        <dbReference type="Proteomes" id="UP000620124"/>
    </source>
</evidence>
<evidence type="ECO:0000256" key="4">
    <source>
        <dbReference type="ARBA" id="ARBA00022692"/>
    </source>
</evidence>
<dbReference type="InterPro" id="IPR039261">
    <property type="entry name" value="FNR_nucleotide-bd"/>
</dbReference>
<feature type="domain" description="FAD-binding FR-type" evidence="12">
    <location>
        <begin position="295"/>
        <end position="540"/>
    </location>
</feature>
<dbReference type="PROSITE" id="PS51384">
    <property type="entry name" value="FAD_FR"/>
    <property type="match status" value="1"/>
</dbReference>
<reference evidence="13" key="1">
    <citation type="submission" date="2020-05" db="EMBL/GenBank/DDBJ databases">
        <title>Mycena genomes resolve the evolution of fungal bioluminescence.</title>
        <authorList>
            <person name="Tsai I.J."/>
        </authorList>
    </citation>
    <scope>NUCLEOTIDE SEQUENCE</scope>
    <source>
        <strain evidence="13">CCC161011</strain>
    </source>
</reference>
<keyword evidence="9" id="KW-0325">Glycoprotein</keyword>
<sequence>MSVDHGTPPSIPTDLLPYESYTEDPKWQIRFTAMWCAALGLCVVLAAPRALRLSNLKQALNPRRLLGVRVRGEYEAVPSEPEIVGREGRTEKPRREQGSVVRTIGRVLDSVRLWSLPGIPLNVGQMLIVAGYAVFALVCIILQVPLIENPNRAGFLALAQLPPVFLFASKNSPLTGLLLGPGVDYTKLNFIHRWSARFLFLGAMVHGSLWINNHVVFDLPILTQQKEASGVAALATLCLIVLTSVAPVRRWCYAAFLVLHFLLFPALFVTLCYHTIYATPWIFPPLAFYGADLLVRILRWRVVVGRVEGKEGGMSLIHIPHATAGWRAGQHVQLRALIGGRAWEAHPLSVCNAPNGEGCLRVATWPNRRWEQTPVVDARPQDVVDFAVRDEADRGRQYTEVANGRGAGTGGAAECAVMRWTVFEHLILDDQYLPPDGSPIGMLLAARACGDWSRALFDFARETVPDLDFDDLAIESANEKADLEAGDAKAAEAYNGITHEKREVATTPNAKSSEKEEDAESLGREAHLILEGPYGGPTLRASEYERVLLFAGGSGVTFTLGVLDELVGRAVRLGRQDGTVKTRRVVWCWCVRSFGAINWFAPYLLQIATLAAQPSSHIDLRIRIFVTCLCDPSAVPKIPGCTVTEARPSVGRVLERLLDDVPAPGADCCGQLDPIRGKGEDGSKTSSASASTDDVLADLEKGGVGVEEGEVEPSGSGGVAVFAAGPGSLIREAGNAVAKANLVGGKGRRAGGVAFNAEVFTI</sequence>
<dbReference type="GO" id="GO:0000293">
    <property type="term" value="F:ferric-chelate reductase activity"/>
    <property type="evidence" value="ECO:0007669"/>
    <property type="project" value="TreeGrafter"/>
</dbReference>
<dbReference type="Proteomes" id="UP000620124">
    <property type="component" value="Unassembled WGS sequence"/>
</dbReference>
<dbReference type="EMBL" id="JACAZI010000008">
    <property type="protein sequence ID" value="KAF7354432.1"/>
    <property type="molecule type" value="Genomic_DNA"/>
</dbReference>
<comment type="similarity">
    <text evidence="2">Belongs to the ferric reductase (FRE) family.</text>
</comment>
<evidence type="ECO:0000256" key="6">
    <source>
        <dbReference type="ARBA" id="ARBA00023002"/>
    </source>
</evidence>
<keyword evidence="4 11" id="KW-0812">Transmembrane</keyword>
<feature type="transmembrane region" description="Helical" evidence="11">
    <location>
        <begin position="190"/>
        <end position="211"/>
    </location>
</feature>
<dbReference type="InterPro" id="IPR013130">
    <property type="entry name" value="Fe3_Rdtase_TM_dom"/>
</dbReference>
<evidence type="ECO:0000256" key="9">
    <source>
        <dbReference type="ARBA" id="ARBA00023180"/>
    </source>
</evidence>
<evidence type="ECO:0000259" key="12">
    <source>
        <dbReference type="PROSITE" id="PS51384"/>
    </source>
</evidence>
<dbReference type="GO" id="GO:0006826">
    <property type="term" value="P:iron ion transport"/>
    <property type="evidence" value="ECO:0007669"/>
    <property type="project" value="TreeGrafter"/>
</dbReference>
<evidence type="ECO:0000313" key="13">
    <source>
        <dbReference type="EMBL" id="KAF7354432.1"/>
    </source>
</evidence>
<evidence type="ECO:0000256" key="11">
    <source>
        <dbReference type="SAM" id="Phobius"/>
    </source>
</evidence>
<keyword evidence="5 11" id="KW-1133">Transmembrane helix</keyword>
<feature type="transmembrane region" description="Helical" evidence="11">
    <location>
        <begin position="231"/>
        <end position="248"/>
    </location>
</feature>
<keyword evidence="7" id="KW-0406">Ion transport</keyword>
<evidence type="ECO:0000256" key="1">
    <source>
        <dbReference type="ARBA" id="ARBA00004141"/>
    </source>
</evidence>
<comment type="subcellular location">
    <subcellularLocation>
        <location evidence="1">Membrane</location>
        <topology evidence="1">Multi-pass membrane protein</topology>
    </subcellularLocation>
</comment>
<dbReference type="InterPro" id="IPR017927">
    <property type="entry name" value="FAD-bd_FR_type"/>
</dbReference>
<dbReference type="Pfam" id="PF01794">
    <property type="entry name" value="Ferric_reduct"/>
    <property type="match status" value="1"/>
</dbReference>
<keyword evidence="14" id="KW-1185">Reference proteome</keyword>
<proteinExistence type="inferred from homology"/>
<dbReference type="InterPro" id="IPR013121">
    <property type="entry name" value="Fe_red_NAD-bd_6"/>
</dbReference>
<gene>
    <name evidence="13" type="ORF">MVEN_01132200</name>
</gene>
<dbReference type="SUPFAM" id="SSF52343">
    <property type="entry name" value="Ferredoxin reductase-like, C-terminal NADP-linked domain"/>
    <property type="match status" value="1"/>
</dbReference>
<dbReference type="Pfam" id="PF08030">
    <property type="entry name" value="NAD_binding_6"/>
    <property type="match status" value="1"/>
</dbReference>
<feature type="transmembrane region" description="Helical" evidence="11">
    <location>
        <begin position="27"/>
        <end position="47"/>
    </location>
</feature>
<dbReference type="PANTHER" id="PTHR32361">
    <property type="entry name" value="FERRIC/CUPRIC REDUCTASE TRANSMEMBRANE COMPONENT"/>
    <property type="match status" value="1"/>
</dbReference>
<protein>
    <submittedName>
        <fullName evidence="13">Iron reductase</fullName>
    </submittedName>
</protein>
<feature type="transmembrane region" description="Helical" evidence="11">
    <location>
        <begin position="255"/>
        <end position="276"/>
    </location>
</feature>
<feature type="region of interest" description="Disordered" evidence="10">
    <location>
        <begin position="500"/>
        <end position="522"/>
    </location>
</feature>
<accession>A0A8H7D016</accession>
<dbReference type="GO" id="GO:0006879">
    <property type="term" value="P:intracellular iron ion homeostasis"/>
    <property type="evidence" value="ECO:0007669"/>
    <property type="project" value="TreeGrafter"/>
</dbReference>
<keyword evidence="6" id="KW-0560">Oxidoreductase</keyword>
<evidence type="ECO:0000256" key="8">
    <source>
        <dbReference type="ARBA" id="ARBA00023136"/>
    </source>
</evidence>
<evidence type="ECO:0000256" key="7">
    <source>
        <dbReference type="ARBA" id="ARBA00023065"/>
    </source>
</evidence>
<dbReference type="GO" id="GO:0015677">
    <property type="term" value="P:copper ion import"/>
    <property type="evidence" value="ECO:0007669"/>
    <property type="project" value="TreeGrafter"/>
</dbReference>
<dbReference type="AlphaFoldDB" id="A0A8H7D016"/>
<dbReference type="SFLD" id="SFLDS00052">
    <property type="entry name" value="Ferric_Reductase_Domain"/>
    <property type="match status" value="1"/>
</dbReference>
<evidence type="ECO:0000256" key="5">
    <source>
        <dbReference type="ARBA" id="ARBA00022989"/>
    </source>
</evidence>
<evidence type="ECO:0000256" key="2">
    <source>
        <dbReference type="ARBA" id="ARBA00006278"/>
    </source>
</evidence>
<dbReference type="InterPro" id="IPR051410">
    <property type="entry name" value="Ferric/Cupric_Reductase"/>
</dbReference>
<evidence type="ECO:0000256" key="10">
    <source>
        <dbReference type="SAM" id="MobiDB-lite"/>
    </source>
</evidence>
<dbReference type="GO" id="GO:0005886">
    <property type="term" value="C:plasma membrane"/>
    <property type="evidence" value="ECO:0007669"/>
    <property type="project" value="TreeGrafter"/>
</dbReference>
<dbReference type="Gene3D" id="3.40.50.80">
    <property type="entry name" value="Nucleotide-binding domain of ferredoxin-NADP reductase (FNR) module"/>
    <property type="match status" value="1"/>
</dbReference>
<dbReference type="CDD" id="cd06186">
    <property type="entry name" value="NOX_Duox_like_FAD_NADP"/>
    <property type="match status" value="1"/>
</dbReference>
<keyword evidence="3" id="KW-0813">Transport</keyword>